<dbReference type="GeneID" id="19163862"/>
<feature type="non-terminal residue" evidence="1">
    <location>
        <position position="233"/>
    </location>
</feature>
<evidence type="ECO:0000313" key="2">
    <source>
        <dbReference type="Proteomes" id="UP000019484"/>
    </source>
</evidence>
<dbReference type="RefSeq" id="XP_007728063.1">
    <property type="nucleotide sequence ID" value="XM_007729873.1"/>
</dbReference>
<protein>
    <submittedName>
        <fullName evidence="1">Uncharacterized protein</fullName>
    </submittedName>
</protein>
<dbReference type="HOGENOM" id="CLU_1192322_0_0_1"/>
<name>W9XMR2_9EURO</name>
<gene>
    <name evidence="1" type="ORF">A1O1_09016</name>
</gene>
<dbReference type="OrthoDB" id="4156859at2759"/>
<proteinExistence type="predicted"/>
<comment type="caution">
    <text evidence="1">The sequence shown here is derived from an EMBL/GenBank/DDBJ whole genome shotgun (WGS) entry which is preliminary data.</text>
</comment>
<evidence type="ECO:0000313" key="1">
    <source>
        <dbReference type="EMBL" id="EXJ78615.1"/>
    </source>
</evidence>
<accession>W9XMR2</accession>
<keyword evidence="2" id="KW-1185">Reference proteome</keyword>
<dbReference type="EMBL" id="AMWN01000011">
    <property type="protein sequence ID" value="EXJ78615.1"/>
    <property type="molecule type" value="Genomic_DNA"/>
</dbReference>
<dbReference type="AlphaFoldDB" id="W9XMR2"/>
<reference evidence="1 2" key="1">
    <citation type="submission" date="2013-03" db="EMBL/GenBank/DDBJ databases">
        <title>The Genome Sequence of Capronia coronata CBS 617.96.</title>
        <authorList>
            <consortium name="The Broad Institute Genomics Platform"/>
            <person name="Cuomo C."/>
            <person name="de Hoog S."/>
            <person name="Gorbushina A."/>
            <person name="Walker B."/>
            <person name="Young S.K."/>
            <person name="Zeng Q."/>
            <person name="Gargeya S."/>
            <person name="Fitzgerald M."/>
            <person name="Haas B."/>
            <person name="Abouelleil A."/>
            <person name="Allen A.W."/>
            <person name="Alvarado L."/>
            <person name="Arachchi H.M."/>
            <person name="Berlin A.M."/>
            <person name="Chapman S.B."/>
            <person name="Gainer-Dewar J."/>
            <person name="Goldberg J."/>
            <person name="Griggs A."/>
            <person name="Gujja S."/>
            <person name="Hansen M."/>
            <person name="Howarth C."/>
            <person name="Imamovic A."/>
            <person name="Ireland A."/>
            <person name="Larimer J."/>
            <person name="McCowan C."/>
            <person name="Murphy C."/>
            <person name="Pearson M."/>
            <person name="Poon T.W."/>
            <person name="Priest M."/>
            <person name="Roberts A."/>
            <person name="Saif S."/>
            <person name="Shea T."/>
            <person name="Sisk P."/>
            <person name="Sykes S."/>
            <person name="Wortman J."/>
            <person name="Nusbaum C."/>
            <person name="Birren B."/>
        </authorList>
    </citation>
    <scope>NUCLEOTIDE SEQUENCE [LARGE SCALE GENOMIC DNA]</scope>
    <source>
        <strain evidence="1 2">CBS 617.96</strain>
    </source>
</reference>
<feature type="non-terminal residue" evidence="1">
    <location>
        <position position="1"/>
    </location>
</feature>
<organism evidence="1 2">
    <name type="scientific">Capronia coronata CBS 617.96</name>
    <dbReference type="NCBI Taxonomy" id="1182541"/>
    <lineage>
        <taxon>Eukaryota</taxon>
        <taxon>Fungi</taxon>
        <taxon>Dikarya</taxon>
        <taxon>Ascomycota</taxon>
        <taxon>Pezizomycotina</taxon>
        <taxon>Eurotiomycetes</taxon>
        <taxon>Chaetothyriomycetidae</taxon>
        <taxon>Chaetothyriales</taxon>
        <taxon>Herpotrichiellaceae</taxon>
        <taxon>Capronia</taxon>
    </lineage>
</organism>
<dbReference type="Proteomes" id="UP000019484">
    <property type="component" value="Unassembled WGS sequence"/>
</dbReference>
<sequence>CKGASWRPQGLFRQLYRYVPRIRGGVSAASPAPTAGNHEIGIRQYSNASGSVLPPYLRIASNFLALNLRPSGQGSYHGARLDGGACHVFDHEGIPSICPLRSPASGPCILRQRELDDFRGLIVIVGRPDGRHDSLSTSMDTCADAHSVITKATASSLGFKVLDESKKCRRRVAGNHEIESLGSIVIPMRMRCERGMREVEFDVFEDLAGHRAILSSSLTKDLGHLIRLQCAEC</sequence>